<feature type="coiled-coil region" evidence="1">
    <location>
        <begin position="499"/>
        <end position="554"/>
    </location>
</feature>
<gene>
    <name evidence="3" type="ORF">Cfor_11146</name>
</gene>
<comment type="caution">
    <text evidence="3">The sequence shown here is derived from an EMBL/GenBank/DDBJ whole genome shotgun (WGS) entry which is preliminary data.</text>
</comment>
<feature type="coiled-coil region" evidence="1">
    <location>
        <begin position="174"/>
        <end position="429"/>
    </location>
</feature>
<evidence type="ECO:0000313" key="3">
    <source>
        <dbReference type="EMBL" id="GFG30226.1"/>
    </source>
</evidence>
<name>A0A6L2PCW9_COPFO</name>
<sequence>MEIERPATRGQTERPTTRWRREDRPVTRDSTMVPSNPSDTSLQRGQRSEERPVSRRGMLSKQSSVVDERPYTQQNAQRPMTVSRNVTMRPPSAAFAVRNAVMPGTPSRPATAMMQQPVSRTATAMTLAGAQVNIVDRPITQQGLSGLRTGTTRGPHMRQVQDKRYFVGLLQMKIRELSQEVTRLSRVIDSQSQEQATFLVYDKRVKEMAAELTELQGQLADYNLVVDKVNTDTEKGEVDAECKELKEQNDQALAELEQLLSQRQQKEAQIRQLEKEIEQEQNMTDNLVAGLSPPLKERHEELQKTNSQLQQQMETLQQELDTLSSRKSVLEDQLSLSQVKQEAVHLHHKLKEAEERKMSLLEEERTRSTPAQEREQLLQRVKDDNTEMATMERQIGEIQELIHKKRQEIEQIEQDLEETQSERHQKYRELRRREETMEQFLSTYDESHQQEMAHIGQLESDIVTALQQMSRNLAHSGHLPSLDDFTTVKDNLAFKEGELEKSRKTVEGIAKEQQQLQQNLHKVEALEEKIKTELETLTKRMATMREEMETLSDIDTLRDHAQKKRALLDEERKILLQLKGPAQLALSEAQMKHDTLQKQLNENETYAQLSNLERKLAQLEQNNFAIQEFIASKKSETNYEPLKDKVYRLSQDYNNAIKDNIRKGGVV</sequence>
<dbReference type="InterPro" id="IPR029602">
    <property type="entry name" value="IFT74"/>
</dbReference>
<evidence type="ECO:0000313" key="4">
    <source>
        <dbReference type="Proteomes" id="UP000502823"/>
    </source>
</evidence>
<proteinExistence type="predicted"/>
<dbReference type="PANTHER" id="PTHR31432:SF0">
    <property type="entry name" value="INTRAFLAGELLAR TRANSPORT PROTEIN 74 HOMOLOG"/>
    <property type="match status" value="1"/>
</dbReference>
<evidence type="ECO:0008006" key="5">
    <source>
        <dbReference type="Google" id="ProtNLM"/>
    </source>
</evidence>
<dbReference type="EMBL" id="BLKM01010448">
    <property type="protein sequence ID" value="GFG30226.1"/>
    <property type="molecule type" value="Genomic_DNA"/>
</dbReference>
<feature type="region of interest" description="Disordered" evidence="2">
    <location>
        <begin position="1"/>
        <end position="79"/>
    </location>
</feature>
<dbReference type="AlphaFoldDB" id="A0A6L2PCW9"/>
<keyword evidence="4" id="KW-1185">Reference proteome</keyword>
<feature type="coiled-coil region" evidence="1">
    <location>
        <begin position="602"/>
        <end position="629"/>
    </location>
</feature>
<protein>
    <recommendedName>
        <fullName evidence="5">Intraflagellar transport protein 74-like protein</fullName>
    </recommendedName>
</protein>
<evidence type="ECO:0000256" key="2">
    <source>
        <dbReference type="SAM" id="MobiDB-lite"/>
    </source>
</evidence>
<evidence type="ECO:0000256" key="1">
    <source>
        <dbReference type="SAM" id="Coils"/>
    </source>
</evidence>
<organism evidence="3 4">
    <name type="scientific">Coptotermes formosanus</name>
    <name type="common">Formosan subterranean termite</name>
    <dbReference type="NCBI Taxonomy" id="36987"/>
    <lineage>
        <taxon>Eukaryota</taxon>
        <taxon>Metazoa</taxon>
        <taxon>Ecdysozoa</taxon>
        <taxon>Arthropoda</taxon>
        <taxon>Hexapoda</taxon>
        <taxon>Insecta</taxon>
        <taxon>Pterygota</taxon>
        <taxon>Neoptera</taxon>
        <taxon>Polyneoptera</taxon>
        <taxon>Dictyoptera</taxon>
        <taxon>Blattodea</taxon>
        <taxon>Blattoidea</taxon>
        <taxon>Termitoidae</taxon>
        <taxon>Rhinotermitidae</taxon>
        <taxon>Coptotermes</taxon>
    </lineage>
</organism>
<dbReference type="GO" id="GO:0035735">
    <property type="term" value="P:intraciliary transport involved in cilium assembly"/>
    <property type="evidence" value="ECO:0007669"/>
    <property type="project" value="TreeGrafter"/>
</dbReference>
<dbReference type="GO" id="GO:0005929">
    <property type="term" value="C:cilium"/>
    <property type="evidence" value="ECO:0007669"/>
    <property type="project" value="TreeGrafter"/>
</dbReference>
<feature type="compositionally biased region" description="Basic and acidic residues" evidence="2">
    <location>
        <begin position="1"/>
        <end position="27"/>
    </location>
</feature>
<dbReference type="GO" id="GO:0048487">
    <property type="term" value="F:beta-tubulin binding"/>
    <property type="evidence" value="ECO:0007669"/>
    <property type="project" value="InterPro"/>
</dbReference>
<accession>A0A6L2PCW9</accession>
<dbReference type="PANTHER" id="PTHR31432">
    <property type="entry name" value="INTRAFLAGELLAR TRANSPORT PROTEIN 74 HOMOLOG"/>
    <property type="match status" value="1"/>
</dbReference>
<dbReference type="InParanoid" id="A0A6L2PCW9"/>
<dbReference type="OrthoDB" id="444379at2759"/>
<dbReference type="Proteomes" id="UP000502823">
    <property type="component" value="Unassembled WGS sequence"/>
</dbReference>
<reference evidence="4" key="1">
    <citation type="submission" date="2020-01" db="EMBL/GenBank/DDBJ databases">
        <title>Draft genome sequence of the Termite Coptotermes fromosanus.</title>
        <authorList>
            <person name="Itakura S."/>
            <person name="Yosikawa Y."/>
            <person name="Umezawa K."/>
        </authorList>
    </citation>
    <scope>NUCLEOTIDE SEQUENCE [LARGE SCALE GENOMIC DNA]</scope>
</reference>
<dbReference type="GO" id="GO:0030992">
    <property type="term" value="C:intraciliary transport particle B"/>
    <property type="evidence" value="ECO:0007669"/>
    <property type="project" value="InterPro"/>
</dbReference>
<keyword evidence="1" id="KW-0175">Coiled coil</keyword>
<feature type="compositionally biased region" description="Polar residues" evidence="2">
    <location>
        <begin position="60"/>
        <end position="79"/>
    </location>
</feature>
<feature type="compositionally biased region" description="Polar residues" evidence="2">
    <location>
        <begin position="28"/>
        <end position="45"/>
    </location>
</feature>